<dbReference type="AlphaFoldDB" id="A0AA88D6G5"/>
<organism evidence="1 2">
    <name type="scientific">Ficus carica</name>
    <name type="common">Common fig</name>
    <dbReference type="NCBI Taxonomy" id="3494"/>
    <lineage>
        <taxon>Eukaryota</taxon>
        <taxon>Viridiplantae</taxon>
        <taxon>Streptophyta</taxon>
        <taxon>Embryophyta</taxon>
        <taxon>Tracheophyta</taxon>
        <taxon>Spermatophyta</taxon>
        <taxon>Magnoliopsida</taxon>
        <taxon>eudicotyledons</taxon>
        <taxon>Gunneridae</taxon>
        <taxon>Pentapetalae</taxon>
        <taxon>rosids</taxon>
        <taxon>fabids</taxon>
        <taxon>Rosales</taxon>
        <taxon>Moraceae</taxon>
        <taxon>Ficeae</taxon>
        <taxon>Ficus</taxon>
    </lineage>
</organism>
<name>A0AA88D6G5_FICCA</name>
<sequence>MNGHGSAPHHEDDDHGSRNAQRDVHAMLTRAVVAATIGRRNRRRDPVPMHNSSLPGSCHDARILVEAIAFYGFPIPPPGKFYLADSGYANKDCFLSPYRRETYHLPEYRRQRGGLGNCRGMHSYPMDKQKMILVACAIVHNFIRMVQIGDPLLEEYVAECMPVTENDDVNADYVFDDIFDGTGSSTGSQQHDSRRDAMNQLKDMMADKMWDRYQSAPWYKTT</sequence>
<keyword evidence="2" id="KW-1185">Reference proteome</keyword>
<dbReference type="EMBL" id="BTGU01000022">
    <property type="protein sequence ID" value="GMN46165.1"/>
    <property type="molecule type" value="Genomic_DNA"/>
</dbReference>
<dbReference type="Proteomes" id="UP001187192">
    <property type="component" value="Unassembled WGS sequence"/>
</dbReference>
<protein>
    <recommendedName>
        <fullName evidence="3">DDE Tnp4 domain-containing protein</fullName>
    </recommendedName>
</protein>
<comment type="caution">
    <text evidence="1">The sequence shown here is derived from an EMBL/GenBank/DDBJ whole genome shotgun (WGS) entry which is preliminary data.</text>
</comment>
<evidence type="ECO:0000313" key="1">
    <source>
        <dbReference type="EMBL" id="GMN46165.1"/>
    </source>
</evidence>
<evidence type="ECO:0008006" key="3">
    <source>
        <dbReference type="Google" id="ProtNLM"/>
    </source>
</evidence>
<accession>A0AA88D6G5</accession>
<gene>
    <name evidence="1" type="ORF">TIFTF001_015350</name>
</gene>
<proteinExistence type="predicted"/>
<reference evidence="1" key="1">
    <citation type="submission" date="2023-07" db="EMBL/GenBank/DDBJ databases">
        <title>draft genome sequence of fig (Ficus carica).</title>
        <authorList>
            <person name="Takahashi T."/>
            <person name="Nishimura K."/>
        </authorList>
    </citation>
    <scope>NUCLEOTIDE SEQUENCE</scope>
</reference>
<evidence type="ECO:0000313" key="2">
    <source>
        <dbReference type="Proteomes" id="UP001187192"/>
    </source>
</evidence>